<protein>
    <submittedName>
        <fullName evidence="1">Uncharacterized protein</fullName>
    </submittedName>
</protein>
<keyword evidence="2" id="KW-1185">Reference proteome</keyword>
<dbReference type="Proteomes" id="UP000184304">
    <property type="component" value="Unassembled WGS sequence"/>
</dbReference>
<organism evidence="1 2">
    <name type="scientific">Aspergillus tubingensis (strain CBS 134.48)</name>
    <dbReference type="NCBI Taxonomy" id="767770"/>
    <lineage>
        <taxon>Eukaryota</taxon>
        <taxon>Fungi</taxon>
        <taxon>Dikarya</taxon>
        <taxon>Ascomycota</taxon>
        <taxon>Pezizomycotina</taxon>
        <taxon>Eurotiomycetes</taxon>
        <taxon>Eurotiomycetidae</taxon>
        <taxon>Eurotiales</taxon>
        <taxon>Aspergillaceae</taxon>
        <taxon>Aspergillus</taxon>
        <taxon>Aspergillus subgen. Circumdati</taxon>
    </lineage>
</organism>
<proteinExistence type="predicted"/>
<gene>
    <name evidence="1" type="ORF">ASPTUDRAFT_931812</name>
</gene>
<evidence type="ECO:0000313" key="2">
    <source>
        <dbReference type="Proteomes" id="UP000184304"/>
    </source>
</evidence>
<sequence>MVVTGSASTQSFGAYQSMFQSAGPGVTSLVYALTGLPTRCPKFNLAGREWMIVTNGSPSGTPGNNPDPNSEPASYLIQEHLVLCRLTKSQDNASVPNSDKGPLICMHHRYLMALKSKFAVGLSRLALDRCNSARKSLESAFRGSDIVLL</sequence>
<dbReference type="AlphaFoldDB" id="A0A1L9N1Y1"/>
<dbReference type="VEuPathDB" id="FungiDB:ASPTUDRAFT_931812"/>
<accession>A0A1L9N1Y1</accession>
<dbReference type="EMBL" id="KV878204">
    <property type="protein sequence ID" value="OJI83092.1"/>
    <property type="molecule type" value="Genomic_DNA"/>
</dbReference>
<evidence type="ECO:0000313" key="1">
    <source>
        <dbReference type="EMBL" id="OJI83092.1"/>
    </source>
</evidence>
<reference evidence="2" key="1">
    <citation type="journal article" date="2017" name="Genome Biol.">
        <title>Comparative genomics reveals high biological diversity and specific adaptations in the industrially and medically important fungal genus Aspergillus.</title>
        <authorList>
            <person name="de Vries R.P."/>
            <person name="Riley R."/>
            <person name="Wiebenga A."/>
            <person name="Aguilar-Osorio G."/>
            <person name="Amillis S."/>
            <person name="Uchima C.A."/>
            <person name="Anderluh G."/>
            <person name="Asadollahi M."/>
            <person name="Askin M."/>
            <person name="Barry K."/>
            <person name="Battaglia E."/>
            <person name="Bayram O."/>
            <person name="Benocci T."/>
            <person name="Braus-Stromeyer S.A."/>
            <person name="Caldana C."/>
            <person name="Canovas D."/>
            <person name="Cerqueira G.C."/>
            <person name="Chen F."/>
            <person name="Chen W."/>
            <person name="Choi C."/>
            <person name="Clum A."/>
            <person name="Dos Santos R.A."/>
            <person name="Damasio A.R."/>
            <person name="Diallinas G."/>
            <person name="Emri T."/>
            <person name="Fekete E."/>
            <person name="Flipphi M."/>
            <person name="Freyberg S."/>
            <person name="Gallo A."/>
            <person name="Gournas C."/>
            <person name="Habgood R."/>
            <person name="Hainaut M."/>
            <person name="Harispe M.L."/>
            <person name="Henrissat B."/>
            <person name="Hilden K.S."/>
            <person name="Hope R."/>
            <person name="Hossain A."/>
            <person name="Karabika E."/>
            <person name="Karaffa L."/>
            <person name="Karanyi Z."/>
            <person name="Krasevec N."/>
            <person name="Kuo A."/>
            <person name="Kusch H."/>
            <person name="LaButti K."/>
            <person name="Lagendijk E.L."/>
            <person name="Lapidus A."/>
            <person name="Levasseur A."/>
            <person name="Lindquist E."/>
            <person name="Lipzen A."/>
            <person name="Logrieco A.F."/>
            <person name="MacCabe A."/>
            <person name="Maekelae M.R."/>
            <person name="Malavazi I."/>
            <person name="Melin P."/>
            <person name="Meyer V."/>
            <person name="Mielnichuk N."/>
            <person name="Miskei M."/>
            <person name="Molnar A.P."/>
            <person name="Mule G."/>
            <person name="Ngan C.Y."/>
            <person name="Orejas M."/>
            <person name="Orosz E."/>
            <person name="Ouedraogo J.P."/>
            <person name="Overkamp K.M."/>
            <person name="Park H.-S."/>
            <person name="Perrone G."/>
            <person name="Piumi F."/>
            <person name="Punt P.J."/>
            <person name="Ram A.F."/>
            <person name="Ramon A."/>
            <person name="Rauscher S."/>
            <person name="Record E."/>
            <person name="Riano-Pachon D.M."/>
            <person name="Robert V."/>
            <person name="Roehrig J."/>
            <person name="Ruller R."/>
            <person name="Salamov A."/>
            <person name="Salih N.S."/>
            <person name="Samson R.A."/>
            <person name="Sandor E."/>
            <person name="Sanguinetti M."/>
            <person name="Schuetze T."/>
            <person name="Sepcic K."/>
            <person name="Shelest E."/>
            <person name="Sherlock G."/>
            <person name="Sophianopoulou V."/>
            <person name="Squina F.M."/>
            <person name="Sun H."/>
            <person name="Susca A."/>
            <person name="Todd R.B."/>
            <person name="Tsang A."/>
            <person name="Unkles S.E."/>
            <person name="van de Wiele N."/>
            <person name="van Rossen-Uffink D."/>
            <person name="Oliveira J.V."/>
            <person name="Vesth T.C."/>
            <person name="Visser J."/>
            <person name="Yu J.-H."/>
            <person name="Zhou M."/>
            <person name="Andersen M.R."/>
            <person name="Archer D.B."/>
            <person name="Baker S.E."/>
            <person name="Benoit I."/>
            <person name="Brakhage A.A."/>
            <person name="Braus G.H."/>
            <person name="Fischer R."/>
            <person name="Frisvad J.C."/>
            <person name="Goldman G.H."/>
            <person name="Houbraken J."/>
            <person name="Oakley B."/>
            <person name="Pocsi I."/>
            <person name="Scazzocchio C."/>
            <person name="Seiboth B."/>
            <person name="vanKuyk P.A."/>
            <person name="Wortman J."/>
            <person name="Dyer P.S."/>
            <person name="Grigoriev I.V."/>
        </authorList>
    </citation>
    <scope>NUCLEOTIDE SEQUENCE [LARGE SCALE GENOMIC DNA]</scope>
    <source>
        <strain evidence="2">CBS 134.48</strain>
    </source>
</reference>
<name>A0A1L9N1Y1_ASPTC</name>